<dbReference type="GO" id="GO:0046813">
    <property type="term" value="P:receptor-mediated virion attachment to host cell"/>
    <property type="evidence" value="ECO:0007669"/>
    <property type="project" value="TreeGrafter"/>
</dbReference>
<feature type="repeat" description="TPR" evidence="3">
    <location>
        <begin position="407"/>
        <end position="440"/>
    </location>
</feature>
<dbReference type="Proteomes" id="UP000239576">
    <property type="component" value="Unassembled WGS sequence"/>
</dbReference>
<evidence type="ECO:0000256" key="1">
    <source>
        <dbReference type="ARBA" id="ARBA00022737"/>
    </source>
</evidence>
<gene>
    <name evidence="4" type="ORF">C7B82_08350</name>
</gene>
<dbReference type="AlphaFoldDB" id="A0A2T1ED40"/>
<keyword evidence="1" id="KW-0677">Repeat</keyword>
<dbReference type="GO" id="GO:0009279">
    <property type="term" value="C:cell outer membrane"/>
    <property type="evidence" value="ECO:0007669"/>
    <property type="project" value="TreeGrafter"/>
</dbReference>
<dbReference type="InterPro" id="IPR050498">
    <property type="entry name" value="Ycf3"/>
</dbReference>
<dbReference type="Gene3D" id="1.25.40.10">
    <property type="entry name" value="Tetratricopeptide repeat domain"/>
    <property type="match status" value="2"/>
</dbReference>
<dbReference type="SMART" id="SM00028">
    <property type="entry name" value="TPR"/>
    <property type="match status" value="3"/>
</dbReference>
<protein>
    <submittedName>
        <fullName evidence="4">Uncharacterized protein</fullName>
    </submittedName>
</protein>
<feature type="repeat" description="TPR" evidence="3">
    <location>
        <begin position="334"/>
        <end position="367"/>
    </location>
</feature>
<dbReference type="Pfam" id="PF13414">
    <property type="entry name" value="TPR_11"/>
    <property type="match status" value="1"/>
</dbReference>
<sequence>MAIPIILIHRSNSNYLPYTIAQAKWTNPKSRLFFIGDESNRYELVEHDFFAKYMDAATEFAHVYRHLSTNPIEYELFCFQRWFILKDFMSRQALEQCFYLDSDVMLYEDITRDQQRLKNVQIALTADVPSAVFVNDFASLERFCSFVFNLYQNPDSFQIIEAAFKAQLQNNLATSISDMFAFAEYRRQYPHQVGDLLEIKDDSTYDAGMTTSDGFELLNGVKAIHFQHQQPFGKHLDSDKTIRFKVLHFQGRSKRSIKDYFTGDRLPTHLSHECNAQLDSQAESSIVHWSTVRQTQPAEPEAHYELGCALLEQGQTSDAIHCFQTVIQLLPTFVGAYINLGVALIQHNRAEEAVRCYQSALELQPNSALIYGNLGYAYAEIGQTQASADHTAMCNALETLALKPDWAEAHRNLGLAYQQLGKVDDAIACFRQAIQLQPDFLAAQTDLQNALLNQDLQQQQIIHLKAINLIIFPDWQQPLEAIYLELENVLKGILTHSQQAKMALLVYADRSAGADPTDVEMVLNEVMFTSLMTLAVDISESPEVCLIHRLSTAQWEALLPQIQAWIRLNHEDFTAIPETVQQTLVSLELDAQGNLHL</sequence>
<dbReference type="SUPFAM" id="SSF48452">
    <property type="entry name" value="TPR-like"/>
    <property type="match status" value="1"/>
</dbReference>
<comment type="caution">
    <text evidence="4">The sequence shown here is derived from an EMBL/GenBank/DDBJ whole genome shotgun (WGS) entry which is preliminary data.</text>
</comment>
<proteinExistence type="predicted"/>
<dbReference type="PANTHER" id="PTHR44858">
    <property type="entry name" value="TETRATRICOPEPTIDE REPEAT PROTEIN 6"/>
    <property type="match status" value="1"/>
</dbReference>
<keyword evidence="5" id="KW-1185">Reference proteome</keyword>
<dbReference type="PROSITE" id="PS50005">
    <property type="entry name" value="TPR"/>
    <property type="match status" value="3"/>
</dbReference>
<dbReference type="InterPro" id="IPR011990">
    <property type="entry name" value="TPR-like_helical_dom_sf"/>
</dbReference>
<dbReference type="PANTHER" id="PTHR44858:SF1">
    <property type="entry name" value="UDP-N-ACETYLGLUCOSAMINE--PEPTIDE N-ACETYLGLUCOSAMINYLTRANSFERASE SPINDLY-RELATED"/>
    <property type="match status" value="1"/>
</dbReference>
<evidence type="ECO:0000256" key="3">
    <source>
        <dbReference type="PROSITE-ProRule" id="PRU00339"/>
    </source>
</evidence>
<organism evidence="4 5">
    <name type="scientific">Stenomitos frigidus ULC18</name>
    <dbReference type="NCBI Taxonomy" id="2107698"/>
    <lineage>
        <taxon>Bacteria</taxon>
        <taxon>Bacillati</taxon>
        <taxon>Cyanobacteriota</taxon>
        <taxon>Cyanophyceae</taxon>
        <taxon>Leptolyngbyales</taxon>
        <taxon>Leptolyngbyaceae</taxon>
        <taxon>Stenomitos</taxon>
    </lineage>
</organism>
<keyword evidence="2 3" id="KW-0802">TPR repeat</keyword>
<evidence type="ECO:0000256" key="2">
    <source>
        <dbReference type="ARBA" id="ARBA00022803"/>
    </source>
</evidence>
<dbReference type="RefSeq" id="WP_106255845.1">
    <property type="nucleotide sequence ID" value="NZ_CAWNSW010000047.1"/>
</dbReference>
<dbReference type="PROSITE" id="PS50293">
    <property type="entry name" value="TPR_REGION"/>
    <property type="match status" value="2"/>
</dbReference>
<dbReference type="Pfam" id="PF00515">
    <property type="entry name" value="TPR_1"/>
    <property type="match status" value="2"/>
</dbReference>
<feature type="repeat" description="TPR" evidence="3">
    <location>
        <begin position="300"/>
        <end position="333"/>
    </location>
</feature>
<evidence type="ECO:0000313" key="5">
    <source>
        <dbReference type="Proteomes" id="UP000239576"/>
    </source>
</evidence>
<dbReference type="InterPro" id="IPR019734">
    <property type="entry name" value="TPR_rpt"/>
</dbReference>
<evidence type="ECO:0000313" key="4">
    <source>
        <dbReference type="EMBL" id="PSB30672.1"/>
    </source>
</evidence>
<dbReference type="EMBL" id="PVWK01000049">
    <property type="protein sequence ID" value="PSB30672.1"/>
    <property type="molecule type" value="Genomic_DNA"/>
</dbReference>
<reference evidence="5" key="1">
    <citation type="submission" date="2018-02" db="EMBL/GenBank/DDBJ databases">
        <authorList>
            <person name="Moore K."/>
            <person name="Momper L."/>
        </authorList>
    </citation>
    <scope>NUCLEOTIDE SEQUENCE [LARGE SCALE GENOMIC DNA]</scope>
    <source>
        <strain evidence="5">ULC18</strain>
    </source>
</reference>
<dbReference type="OrthoDB" id="532868at2"/>
<accession>A0A2T1ED40</accession>
<name>A0A2T1ED40_9CYAN</name>
<reference evidence="4 5" key="2">
    <citation type="submission" date="2018-03" db="EMBL/GenBank/DDBJ databases">
        <title>The ancient ancestry and fast evolution of plastids.</title>
        <authorList>
            <person name="Moore K.R."/>
            <person name="Magnabosco C."/>
            <person name="Momper L."/>
            <person name="Gold D.A."/>
            <person name="Bosak T."/>
            <person name="Fournier G.P."/>
        </authorList>
    </citation>
    <scope>NUCLEOTIDE SEQUENCE [LARGE SCALE GENOMIC DNA]</scope>
    <source>
        <strain evidence="4 5">ULC18</strain>
    </source>
</reference>